<dbReference type="SUPFAM" id="SSF56219">
    <property type="entry name" value="DNase I-like"/>
    <property type="match status" value="1"/>
</dbReference>
<dbReference type="EMBL" id="FN649740">
    <property type="protein sequence ID" value="CBJ30680.1"/>
    <property type="molecule type" value="Genomic_DNA"/>
</dbReference>
<protein>
    <recommendedName>
        <fullName evidence="1">Endonuclease/exonuclease/phosphatase domain-containing protein</fullName>
    </recommendedName>
</protein>
<evidence type="ECO:0000313" key="3">
    <source>
        <dbReference type="Proteomes" id="UP000002630"/>
    </source>
</evidence>
<feature type="domain" description="Endonuclease/exonuclease/phosphatase" evidence="1">
    <location>
        <begin position="30"/>
        <end position="203"/>
    </location>
</feature>
<gene>
    <name evidence="2" type="ORF">Esi_0209_0047</name>
</gene>
<dbReference type="GO" id="GO:0003824">
    <property type="term" value="F:catalytic activity"/>
    <property type="evidence" value="ECO:0007669"/>
    <property type="project" value="InterPro"/>
</dbReference>
<dbReference type="InParanoid" id="D7FQX0"/>
<dbReference type="Pfam" id="PF03372">
    <property type="entry name" value="Exo_endo_phos"/>
    <property type="match status" value="1"/>
</dbReference>
<evidence type="ECO:0000313" key="2">
    <source>
        <dbReference type="EMBL" id="CBJ30680.1"/>
    </source>
</evidence>
<dbReference type="InterPro" id="IPR036691">
    <property type="entry name" value="Endo/exonu/phosph_ase_sf"/>
</dbReference>
<keyword evidence="3" id="KW-1185">Reference proteome</keyword>
<proteinExistence type="predicted"/>
<dbReference type="EMBL" id="FN648386">
    <property type="protein sequence ID" value="CBJ30680.1"/>
    <property type="molecule type" value="Genomic_DNA"/>
</dbReference>
<dbReference type="AlphaFoldDB" id="D7FQX0"/>
<dbReference type="OrthoDB" id="199741at2759"/>
<reference evidence="2 3" key="1">
    <citation type="journal article" date="2010" name="Nature">
        <title>The Ectocarpus genome and the independent evolution of multicellularity in brown algae.</title>
        <authorList>
            <person name="Cock J.M."/>
            <person name="Sterck L."/>
            <person name="Rouze P."/>
            <person name="Scornet D."/>
            <person name="Allen A.E."/>
            <person name="Amoutzias G."/>
            <person name="Anthouard V."/>
            <person name="Artiguenave F."/>
            <person name="Aury J.M."/>
            <person name="Badger J.H."/>
            <person name="Beszteri B."/>
            <person name="Billiau K."/>
            <person name="Bonnet E."/>
            <person name="Bothwell J.H."/>
            <person name="Bowler C."/>
            <person name="Boyen C."/>
            <person name="Brownlee C."/>
            <person name="Carrano C.J."/>
            <person name="Charrier B."/>
            <person name="Cho G.Y."/>
            <person name="Coelho S.M."/>
            <person name="Collen J."/>
            <person name="Corre E."/>
            <person name="Da Silva C."/>
            <person name="Delage L."/>
            <person name="Delaroque N."/>
            <person name="Dittami S.M."/>
            <person name="Doulbeau S."/>
            <person name="Elias M."/>
            <person name="Farnham G."/>
            <person name="Gachon C.M."/>
            <person name="Gschloessl B."/>
            <person name="Heesch S."/>
            <person name="Jabbari K."/>
            <person name="Jubin C."/>
            <person name="Kawai H."/>
            <person name="Kimura K."/>
            <person name="Kloareg B."/>
            <person name="Kupper F.C."/>
            <person name="Lang D."/>
            <person name="Le Bail A."/>
            <person name="Leblanc C."/>
            <person name="Lerouge P."/>
            <person name="Lohr M."/>
            <person name="Lopez P.J."/>
            <person name="Martens C."/>
            <person name="Maumus F."/>
            <person name="Michel G."/>
            <person name="Miranda-Saavedra D."/>
            <person name="Morales J."/>
            <person name="Moreau H."/>
            <person name="Motomura T."/>
            <person name="Nagasato C."/>
            <person name="Napoli C.A."/>
            <person name="Nelson D.R."/>
            <person name="Nyvall-Collen P."/>
            <person name="Peters A.F."/>
            <person name="Pommier C."/>
            <person name="Potin P."/>
            <person name="Poulain J."/>
            <person name="Quesneville H."/>
            <person name="Read B."/>
            <person name="Rensing S.A."/>
            <person name="Ritter A."/>
            <person name="Rousvoal S."/>
            <person name="Samanta M."/>
            <person name="Samson G."/>
            <person name="Schroeder D.C."/>
            <person name="Segurens B."/>
            <person name="Strittmatter M."/>
            <person name="Tonon T."/>
            <person name="Tregear J.W."/>
            <person name="Valentin K."/>
            <person name="von Dassow P."/>
            <person name="Yamagishi T."/>
            <person name="Van de Peer Y."/>
            <person name="Wincker P."/>
        </authorList>
    </citation>
    <scope>NUCLEOTIDE SEQUENCE [LARGE SCALE GENOMIC DNA]</scope>
    <source>
        <strain evidence="3">Ec32 / CCAP1310/4</strain>
    </source>
</reference>
<dbReference type="Gene3D" id="3.60.10.10">
    <property type="entry name" value="Endonuclease/exonuclease/phosphatase"/>
    <property type="match status" value="1"/>
</dbReference>
<name>D7FQX0_ECTSI</name>
<dbReference type="InterPro" id="IPR005135">
    <property type="entry name" value="Endo/exonuclease/phosphatase"/>
</dbReference>
<accession>D7FQX0</accession>
<sequence>MDGQEQQANAVKVVVKIVVQNLEKKAGLATRLVEQYQPDILLAQELNRSSEEIDTVSNLSRLGFGTGIYSRAATITNVRRVTSPHAEIGGFVFKKTIVADCVGVQFASFHGYNGQPFRKIDNLIDHVNAVLSVLDSDRPCLFAGDFNTWSQAHIDATTSVLGDAGFVLACSWPYPGRDLPLDHAFVRGVQLESSFSYGCESDHNGAVLEISLP</sequence>
<organism evidence="2 3">
    <name type="scientific">Ectocarpus siliculosus</name>
    <name type="common">Brown alga</name>
    <name type="synonym">Conferva siliculosa</name>
    <dbReference type="NCBI Taxonomy" id="2880"/>
    <lineage>
        <taxon>Eukaryota</taxon>
        <taxon>Sar</taxon>
        <taxon>Stramenopiles</taxon>
        <taxon>Ochrophyta</taxon>
        <taxon>PX clade</taxon>
        <taxon>Phaeophyceae</taxon>
        <taxon>Ectocarpales</taxon>
        <taxon>Ectocarpaceae</taxon>
        <taxon>Ectocarpus</taxon>
    </lineage>
</organism>
<dbReference type="Proteomes" id="UP000002630">
    <property type="component" value="Linkage Group LG15"/>
</dbReference>
<evidence type="ECO:0000259" key="1">
    <source>
        <dbReference type="Pfam" id="PF03372"/>
    </source>
</evidence>